<dbReference type="PROSITE" id="PS50293">
    <property type="entry name" value="TPR_REGION"/>
    <property type="match status" value="1"/>
</dbReference>
<dbReference type="OrthoDB" id="434769at2"/>
<keyword evidence="2" id="KW-0175">Coiled coil</keyword>
<sequence length="984" mass="108967">MQKILTSVLAVCVYLTPLTVMLIAQPSWGETETPQAQTAKKLLQQAIQKGEQQEYQQAIPIFQQVLVMLREQKDQKNEALILVWLGFCYNALGEKEKALSYYNQALPLYRAVGDRSGEAITLTGIGAVYDALGEKQQALSFYNQALPLRRAVGDRAGVAVTLNNIGAVYDALGEKEKALSFYNQALPLYRAVGDRSGEATTLNNIGAVYSALGEKEKALSFYNQALPLRRAVGNRSGEATTLNNIGRVYSDLGEQQQALSFYNQALSLRRAVGDRSGEAVTLDNISSVYWALGEQQKALSFYNQALPLRRAVGDRSGEATTLTGIGAVYDALGEKEKALSFYNQALPLFRAVGNRSGEAITLNNIGFVYWALRDQQKALSFYNQALPLFRAVGNRSGEATTLTSIGAVYDALEEKEKALSFYNQALPLFRAVGNRSGEATTLNNIGAAYDALGEKEKALSFYNQALPILLAVGDHSGEANTLANRGILFQNTNRLTEAINDLEKSLQINLELRQGLQQENRQKFLQQNDGSATALVSFLIEQKKYDQAFAWVNLFSTSDLADYNRLINAKVANSAAQQTIDKWNQKNQQLESQRQQLQNNFSTDFAQKFRQLETQIYQEATDISRQFPEVAELFETTPADIDKLKSSIPADTVIIQPVLLTNAGSIPKSLAIFILTKNKVTVIKTLINPDEFNQLLTQYLEQLEDDSDFGFAENSTKLYDILIRPVEAEIQKLQPKQLSIIATGKFSYLPFETLRDSKTDKYLIQKYPVNYLSRISTSSLSSSKEITSQAPKVLAFGNPVPRESQNLPGAETEVNEIKKLLPGSEVYPGNKATLANFKNQVFRFNFVHLATHGCFQNADCTTINLKNNSLLFADAQFNIADAAFLGLKGTQLLTLSACQTAKKIDDKGIGIAGVAYIFERAGAKAVMASLWAVEDESTQKLMIDFYTNLQQGKSKGEALQKAKLKQIERHPFYWSPFVIIGDAR</sequence>
<accession>A0A1Z4GQI9</accession>
<evidence type="ECO:0000259" key="3">
    <source>
        <dbReference type="Pfam" id="PF12770"/>
    </source>
</evidence>
<dbReference type="Proteomes" id="UP000218287">
    <property type="component" value="Chromosome"/>
</dbReference>
<proteinExistence type="predicted"/>
<gene>
    <name evidence="4" type="ORF">NIES21_56240</name>
</gene>
<feature type="repeat" description="TPR" evidence="1">
    <location>
        <begin position="399"/>
        <end position="432"/>
    </location>
</feature>
<dbReference type="Pfam" id="PF13424">
    <property type="entry name" value="TPR_12"/>
    <property type="match status" value="5"/>
</dbReference>
<evidence type="ECO:0000256" key="2">
    <source>
        <dbReference type="SAM" id="Coils"/>
    </source>
</evidence>
<protein>
    <submittedName>
        <fullName evidence="4">TPR repeat-containing protein</fullName>
    </submittedName>
</protein>
<dbReference type="Pfam" id="PF13374">
    <property type="entry name" value="TPR_10"/>
    <property type="match status" value="1"/>
</dbReference>
<keyword evidence="5" id="KW-1185">Reference proteome</keyword>
<keyword evidence="1" id="KW-0802">TPR repeat</keyword>
<feature type="domain" description="CHAT" evidence="3">
    <location>
        <begin position="715"/>
        <end position="982"/>
    </location>
</feature>
<feature type="repeat" description="TPR" evidence="1">
    <location>
        <begin position="319"/>
        <end position="352"/>
    </location>
</feature>
<feature type="repeat" description="TPR" evidence="1">
    <location>
        <begin position="439"/>
        <end position="472"/>
    </location>
</feature>
<name>A0A1Z4GQI9_9CYAN</name>
<dbReference type="Pfam" id="PF12770">
    <property type="entry name" value="CHAT"/>
    <property type="match status" value="1"/>
</dbReference>
<dbReference type="SUPFAM" id="SSF48452">
    <property type="entry name" value="TPR-like"/>
    <property type="match status" value="3"/>
</dbReference>
<dbReference type="AlphaFoldDB" id="A0A1Z4GQI9"/>
<feature type="repeat" description="TPR" evidence="1">
    <location>
        <begin position="119"/>
        <end position="152"/>
    </location>
</feature>
<feature type="repeat" description="TPR" evidence="1">
    <location>
        <begin position="79"/>
        <end position="112"/>
    </location>
</feature>
<evidence type="ECO:0000256" key="1">
    <source>
        <dbReference type="PROSITE-ProRule" id="PRU00339"/>
    </source>
</evidence>
<feature type="coiled-coil region" evidence="2">
    <location>
        <begin position="573"/>
        <end position="600"/>
    </location>
</feature>
<dbReference type="InterPro" id="IPR024983">
    <property type="entry name" value="CHAT_dom"/>
</dbReference>
<evidence type="ECO:0000313" key="4">
    <source>
        <dbReference type="EMBL" id="BAY19759.1"/>
    </source>
</evidence>
<dbReference type="PROSITE" id="PS50005">
    <property type="entry name" value="TPR"/>
    <property type="match status" value="8"/>
</dbReference>
<dbReference type="EMBL" id="AP018174">
    <property type="protein sequence ID" value="BAY19759.1"/>
    <property type="molecule type" value="Genomic_DNA"/>
</dbReference>
<dbReference type="InterPro" id="IPR019734">
    <property type="entry name" value="TPR_rpt"/>
</dbReference>
<dbReference type="PANTHER" id="PTHR10098:SF108">
    <property type="entry name" value="TETRATRICOPEPTIDE REPEAT PROTEIN 28"/>
    <property type="match status" value="1"/>
</dbReference>
<organism evidence="4 5">
    <name type="scientific">Anabaenopsis circularis NIES-21</name>
    <dbReference type="NCBI Taxonomy" id="1085406"/>
    <lineage>
        <taxon>Bacteria</taxon>
        <taxon>Bacillati</taxon>
        <taxon>Cyanobacteriota</taxon>
        <taxon>Cyanophyceae</taxon>
        <taxon>Nostocales</taxon>
        <taxon>Nodulariaceae</taxon>
        <taxon>Anabaenopsis</taxon>
    </lineage>
</organism>
<feature type="repeat" description="TPR" evidence="1">
    <location>
        <begin position="239"/>
        <end position="272"/>
    </location>
</feature>
<feature type="repeat" description="TPR" evidence="1">
    <location>
        <begin position="159"/>
        <end position="192"/>
    </location>
</feature>
<dbReference type="SMART" id="SM00028">
    <property type="entry name" value="TPR"/>
    <property type="match status" value="12"/>
</dbReference>
<reference evidence="4 5" key="1">
    <citation type="submission" date="2017-06" db="EMBL/GenBank/DDBJ databases">
        <title>Genome sequencing of cyanobaciteial culture collection at National Institute for Environmental Studies (NIES).</title>
        <authorList>
            <person name="Hirose Y."/>
            <person name="Shimura Y."/>
            <person name="Fujisawa T."/>
            <person name="Nakamura Y."/>
            <person name="Kawachi M."/>
        </authorList>
    </citation>
    <scope>NUCLEOTIDE SEQUENCE [LARGE SCALE GENOMIC DNA]</scope>
    <source>
        <strain evidence="4 5">NIES-21</strain>
    </source>
</reference>
<dbReference type="InterPro" id="IPR011990">
    <property type="entry name" value="TPR-like_helical_dom_sf"/>
</dbReference>
<evidence type="ECO:0000313" key="5">
    <source>
        <dbReference type="Proteomes" id="UP000218287"/>
    </source>
</evidence>
<dbReference type="Gene3D" id="1.25.40.10">
    <property type="entry name" value="Tetratricopeptide repeat domain"/>
    <property type="match status" value="2"/>
</dbReference>
<feature type="repeat" description="TPR" evidence="1">
    <location>
        <begin position="199"/>
        <end position="232"/>
    </location>
</feature>
<dbReference type="PANTHER" id="PTHR10098">
    <property type="entry name" value="RAPSYN-RELATED"/>
    <property type="match status" value="1"/>
</dbReference>